<accession>A0A067LL92</accession>
<evidence type="ECO:0000313" key="2">
    <source>
        <dbReference type="Proteomes" id="UP000027138"/>
    </source>
</evidence>
<protein>
    <submittedName>
        <fullName evidence="1">Uncharacterized protein</fullName>
    </submittedName>
</protein>
<dbReference type="AlphaFoldDB" id="A0A067LL92"/>
<dbReference type="Proteomes" id="UP000027138">
    <property type="component" value="Unassembled WGS sequence"/>
</dbReference>
<proteinExistence type="predicted"/>
<evidence type="ECO:0000313" key="1">
    <source>
        <dbReference type="EMBL" id="KDP45124.1"/>
    </source>
</evidence>
<dbReference type="EMBL" id="KK914235">
    <property type="protein sequence ID" value="KDP45124.1"/>
    <property type="molecule type" value="Genomic_DNA"/>
</dbReference>
<name>A0A067LL92_JATCU</name>
<organism evidence="1 2">
    <name type="scientific">Jatropha curcas</name>
    <name type="common">Barbados nut</name>
    <dbReference type="NCBI Taxonomy" id="180498"/>
    <lineage>
        <taxon>Eukaryota</taxon>
        <taxon>Viridiplantae</taxon>
        <taxon>Streptophyta</taxon>
        <taxon>Embryophyta</taxon>
        <taxon>Tracheophyta</taxon>
        <taxon>Spermatophyta</taxon>
        <taxon>Magnoliopsida</taxon>
        <taxon>eudicotyledons</taxon>
        <taxon>Gunneridae</taxon>
        <taxon>Pentapetalae</taxon>
        <taxon>rosids</taxon>
        <taxon>fabids</taxon>
        <taxon>Malpighiales</taxon>
        <taxon>Euphorbiaceae</taxon>
        <taxon>Crotonoideae</taxon>
        <taxon>Jatropheae</taxon>
        <taxon>Jatropha</taxon>
    </lineage>
</organism>
<keyword evidence="2" id="KW-1185">Reference proteome</keyword>
<reference evidence="1 2" key="1">
    <citation type="journal article" date="2014" name="PLoS ONE">
        <title>Global Analysis of Gene Expression Profiles in Physic Nut (Jatropha curcas L.) Seedlings Exposed to Salt Stress.</title>
        <authorList>
            <person name="Zhang L."/>
            <person name="Zhang C."/>
            <person name="Wu P."/>
            <person name="Chen Y."/>
            <person name="Li M."/>
            <person name="Jiang H."/>
            <person name="Wu G."/>
        </authorList>
    </citation>
    <scope>NUCLEOTIDE SEQUENCE [LARGE SCALE GENOMIC DNA]</scope>
    <source>
        <strain evidence="2">cv. GZQX0401</strain>
        <tissue evidence="1">Young leaves</tissue>
    </source>
</reference>
<gene>
    <name evidence="1" type="ORF">JCGZ_17456</name>
</gene>
<sequence>MPPRITREILECMSADRGKRLASQMGQNPVGGMENPPYPGRRTKVVAIALPLLSLVPELPPAASPTTFEFATPPSTQKTIELNGGASISTSRRSIILRFLRKVSSYGLSHDRNMGKCLCQQW</sequence>